<reference evidence="2 3" key="1">
    <citation type="submission" date="2020-01" db="EMBL/GenBank/DDBJ databases">
        <title>Genetics and antimicrobial susceptibilities of Nocardia species isolated from the soil; a comparison with species isolated from humans.</title>
        <authorList>
            <person name="Carrasco G."/>
            <person name="Monzon S."/>
            <person name="Sansegundo M."/>
            <person name="Garcia E."/>
            <person name="Garrido N."/>
            <person name="Medina M.J."/>
            <person name="Villalon P."/>
            <person name="Ramirez-Arocha A.C."/>
            <person name="Jimenez P."/>
            <person name="Cuesta I."/>
            <person name="Valdezate S."/>
        </authorList>
    </citation>
    <scope>NUCLEOTIDE SEQUENCE [LARGE SCALE GENOMIC DNA]</scope>
    <source>
        <strain evidence="2 3">CNM20110626</strain>
    </source>
</reference>
<sequence length="227" mass="23363">MQSKLLDTPTSLRIAGAAGIGFALLIVSGNLVLVPAGMPSPGSPPDEAIDFFLSPNEPTGAVSMFLPAVWALATLFAAGALAAVLRAGGPAGWAYTGFAGVLLQNATFTAVVALRLAMSTVDDAQSVRALWALHETLFGFNGTFLALAMVGLGAAGFVAGLLPRWLFALGSVAAALQFATATLTPLIVTGRDSLALLGLTGWLLWAVWLCGYGLCLIRHSRRGHSSI</sequence>
<feature type="transmembrane region" description="Helical" evidence="1">
    <location>
        <begin position="12"/>
        <end position="34"/>
    </location>
</feature>
<feature type="transmembrane region" description="Helical" evidence="1">
    <location>
        <begin position="137"/>
        <end position="158"/>
    </location>
</feature>
<dbReference type="Proteomes" id="UP000471166">
    <property type="component" value="Unassembled WGS sequence"/>
</dbReference>
<protein>
    <submittedName>
        <fullName evidence="2">DUF4386 family protein</fullName>
    </submittedName>
</protein>
<feature type="transmembrane region" description="Helical" evidence="1">
    <location>
        <begin position="194"/>
        <end position="217"/>
    </location>
</feature>
<feature type="transmembrane region" description="Helical" evidence="1">
    <location>
        <begin position="64"/>
        <end position="85"/>
    </location>
</feature>
<proteinExistence type="predicted"/>
<dbReference type="EMBL" id="JAAGVB010000085">
    <property type="protein sequence ID" value="NEW36605.1"/>
    <property type="molecule type" value="Genomic_DNA"/>
</dbReference>
<organism evidence="2 3">
    <name type="scientific">Nocardia cyriacigeorgica</name>
    <dbReference type="NCBI Taxonomy" id="135487"/>
    <lineage>
        <taxon>Bacteria</taxon>
        <taxon>Bacillati</taxon>
        <taxon>Actinomycetota</taxon>
        <taxon>Actinomycetes</taxon>
        <taxon>Mycobacteriales</taxon>
        <taxon>Nocardiaceae</taxon>
        <taxon>Nocardia</taxon>
    </lineage>
</organism>
<keyword evidence="1" id="KW-0812">Transmembrane</keyword>
<feature type="transmembrane region" description="Helical" evidence="1">
    <location>
        <begin position="92"/>
        <end position="117"/>
    </location>
</feature>
<gene>
    <name evidence="2" type="ORF">GV791_29195</name>
</gene>
<keyword evidence="1" id="KW-1133">Transmembrane helix</keyword>
<dbReference type="RefSeq" id="WP_163848108.1">
    <property type="nucleotide sequence ID" value="NZ_JAAGVB010000085.1"/>
</dbReference>
<evidence type="ECO:0000313" key="3">
    <source>
        <dbReference type="Proteomes" id="UP000471166"/>
    </source>
</evidence>
<name>A0A6P1D1U6_9NOCA</name>
<keyword evidence="1" id="KW-0472">Membrane</keyword>
<evidence type="ECO:0000313" key="2">
    <source>
        <dbReference type="EMBL" id="NEW36605.1"/>
    </source>
</evidence>
<accession>A0A6P1D1U6</accession>
<comment type="caution">
    <text evidence="2">The sequence shown here is derived from an EMBL/GenBank/DDBJ whole genome shotgun (WGS) entry which is preliminary data.</text>
</comment>
<feature type="transmembrane region" description="Helical" evidence="1">
    <location>
        <begin position="165"/>
        <end position="188"/>
    </location>
</feature>
<evidence type="ECO:0000256" key="1">
    <source>
        <dbReference type="SAM" id="Phobius"/>
    </source>
</evidence>
<dbReference type="AlphaFoldDB" id="A0A6P1D1U6"/>